<evidence type="ECO:0000313" key="2">
    <source>
        <dbReference type="EMBL" id="TCV89234.1"/>
    </source>
</evidence>
<gene>
    <name evidence="2" type="ORF">EDC16_102111</name>
    <name evidence="3" type="ORF">FHQ21_01535</name>
</gene>
<reference evidence="2 4" key="1">
    <citation type="submission" date="2019-03" db="EMBL/GenBank/DDBJ databases">
        <title>Genomic Encyclopedia of Type Strains, Phase IV (KMG-IV): sequencing the most valuable type-strain genomes for metagenomic binning, comparative biology and taxonomic classification.</title>
        <authorList>
            <person name="Goeker M."/>
        </authorList>
    </citation>
    <scope>NUCLEOTIDE SEQUENCE [LARGE SCALE GENOMIC DNA]</scope>
    <source>
        <strain evidence="2 4">DSM 28140</strain>
    </source>
</reference>
<dbReference type="GO" id="GO:0035312">
    <property type="term" value="F:5'-3' DNA exonuclease activity"/>
    <property type="evidence" value="ECO:0007669"/>
    <property type="project" value="TreeGrafter"/>
</dbReference>
<dbReference type="PANTHER" id="PTHR42924:SF3">
    <property type="entry name" value="POLYMERASE_HISTIDINOL PHOSPHATASE N-TERMINAL DOMAIN-CONTAINING PROTEIN"/>
    <property type="match status" value="1"/>
</dbReference>
<evidence type="ECO:0000313" key="4">
    <source>
        <dbReference type="Proteomes" id="UP000294619"/>
    </source>
</evidence>
<dbReference type="AlphaFoldDB" id="A0A4R3YEE8"/>
<accession>A0A4R3YEE8</accession>
<comment type="caution">
    <text evidence="2">The sequence shown here is derived from an EMBL/GenBank/DDBJ whole genome shotgun (WGS) entry which is preliminary data.</text>
</comment>
<dbReference type="Gene3D" id="1.10.150.650">
    <property type="match status" value="1"/>
</dbReference>
<dbReference type="InterPro" id="IPR016195">
    <property type="entry name" value="Pol/histidinol_Pase-like"/>
</dbReference>
<proteinExistence type="predicted"/>
<dbReference type="EMBL" id="VDGV01000009">
    <property type="protein sequence ID" value="TNG93298.1"/>
    <property type="molecule type" value="Genomic_DNA"/>
</dbReference>
<keyword evidence="5" id="KW-1185">Reference proteome</keyword>
<sequence length="299" mass="33426">MIDLHMHSLYSSDGDFSPADLAAKCAAAGISLMSITDHNTVAATEEAITAAKQHGIRYLPGIEIDCMYENSGFHMLGYGIDYRNSDFAAIEHHVRAQDRQAAYLMLEKTQTLGFDVQESDMQALAAGRYWAETWTGEMFAEFLLEHPAYQDHPLLKPYRAGGERSSNPFVNFYWDFYAQGKPCHAPIHYPAMQKIVDIIHQNNGLAVLAHPHMNLKGKAHLLDGIIKTGIDGIEAFSSYHSPEQIQKSLNDAAQNGLFTTFGSDFHGKTKPSIQLAQHGCTWPLADMERQLDKLWEKVI</sequence>
<dbReference type="Proteomes" id="UP000305526">
    <property type="component" value="Unassembled WGS sequence"/>
</dbReference>
<dbReference type="RefSeq" id="WP_132964998.1">
    <property type="nucleotide sequence ID" value="NZ_LEKL01000019.1"/>
</dbReference>
<dbReference type="SUPFAM" id="SSF89550">
    <property type="entry name" value="PHP domain-like"/>
    <property type="match status" value="1"/>
</dbReference>
<evidence type="ECO:0000313" key="3">
    <source>
        <dbReference type="EMBL" id="TNG93298.1"/>
    </source>
</evidence>
<name>A0A4R3YEE8_9PAST</name>
<protein>
    <submittedName>
        <fullName evidence="3">PHP domain-containing protein</fullName>
    </submittedName>
</protein>
<dbReference type="Pfam" id="PF02811">
    <property type="entry name" value="PHP"/>
    <property type="match status" value="1"/>
</dbReference>
<dbReference type="InterPro" id="IPR052018">
    <property type="entry name" value="PHP_domain"/>
</dbReference>
<dbReference type="InterPro" id="IPR003141">
    <property type="entry name" value="Pol/His_phosphatase_N"/>
</dbReference>
<evidence type="ECO:0000259" key="1">
    <source>
        <dbReference type="SMART" id="SM00481"/>
    </source>
</evidence>
<dbReference type="CDD" id="cd07438">
    <property type="entry name" value="PHP_HisPPase_AMP"/>
    <property type="match status" value="1"/>
</dbReference>
<feature type="domain" description="Polymerase/histidinol phosphatase N-terminal" evidence="1">
    <location>
        <begin position="2"/>
        <end position="68"/>
    </location>
</feature>
<dbReference type="PANTHER" id="PTHR42924">
    <property type="entry name" value="EXONUCLEASE"/>
    <property type="match status" value="1"/>
</dbReference>
<dbReference type="InterPro" id="IPR004013">
    <property type="entry name" value="PHP_dom"/>
</dbReference>
<evidence type="ECO:0000313" key="5">
    <source>
        <dbReference type="Proteomes" id="UP000305526"/>
    </source>
</evidence>
<dbReference type="Gene3D" id="3.20.20.140">
    <property type="entry name" value="Metal-dependent hydrolases"/>
    <property type="match status" value="1"/>
</dbReference>
<dbReference type="Proteomes" id="UP000294619">
    <property type="component" value="Unassembled WGS sequence"/>
</dbReference>
<dbReference type="EMBL" id="SMCP01000002">
    <property type="protein sequence ID" value="TCV89234.1"/>
    <property type="molecule type" value="Genomic_DNA"/>
</dbReference>
<reference evidence="3 5" key="2">
    <citation type="submission" date="2019-05" db="EMBL/GenBank/DDBJ databases">
        <title>Pasteurellaceae isolates from reptiles.</title>
        <authorList>
            <person name="Bojesen A.M."/>
            <person name="Lund E."/>
        </authorList>
    </citation>
    <scope>NUCLEOTIDE SEQUENCE [LARGE SCALE GENOMIC DNA]</scope>
    <source>
        <strain evidence="3 5">ELNT2x</strain>
    </source>
</reference>
<dbReference type="SMART" id="SM00481">
    <property type="entry name" value="POLIIIAc"/>
    <property type="match status" value="1"/>
</dbReference>
<dbReference type="GO" id="GO:0004534">
    <property type="term" value="F:5'-3' RNA exonuclease activity"/>
    <property type="evidence" value="ECO:0007669"/>
    <property type="project" value="TreeGrafter"/>
</dbReference>
<organism evidence="2 4">
    <name type="scientific">Testudinibacter aquarius</name>
    <dbReference type="NCBI Taxonomy" id="1524974"/>
    <lineage>
        <taxon>Bacteria</taxon>
        <taxon>Pseudomonadati</taxon>
        <taxon>Pseudomonadota</taxon>
        <taxon>Gammaproteobacteria</taxon>
        <taxon>Pasteurellales</taxon>
        <taxon>Pasteurellaceae</taxon>
        <taxon>Testudinibacter</taxon>
    </lineage>
</organism>